<evidence type="ECO:0000313" key="7">
    <source>
        <dbReference type="Proteomes" id="UP000242815"/>
    </source>
</evidence>
<dbReference type="SUPFAM" id="SSF53822">
    <property type="entry name" value="Periplasmic binding protein-like I"/>
    <property type="match status" value="1"/>
</dbReference>
<evidence type="ECO:0000256" key="2">
    <source>
        <dbReference type="ARBA" id="ARBA00007639"/>
    </source>
</evidence>
<comment type="similarity">
    <text evidence="2">Belongs to the bacterial solute-binding protein 2 family.</text>
</comment>
<accession>A0A1I6BZX8</accession>
<feature type="chain" id="PRO_5017240221" evidence="4">
    <location>
        <begin position="25"/>
        <end position="367"/>
    </location>
</feature>
<dbReference type="GO" id="GO:0030246">
    <property type="term" value="F:carbohydrate binding"/>
    <property type="evidence" value="ECO:0007669"/>
    <property type="project" value="UniProtKB-ARBA"/>
</dbReference>
<dbReference type="GO" id="GO:0055085">
    <property type="term" value="P:transmembrane transport"/>
    <property type="evidence" value="ECO:0007669"/>
    <property type="project" value="UniProtKB-ARBA"/>
</dbReference>
<evidence type="ECO:0000256" key="3">
    <source>
        <dbReference type="ARBA" id="ARBA00022729"/>
    </source>
</evidence>
<dbReference type="InterPro" id="IPR025997">
    <property type="entry name" value="SBP_2_dom"/>
</dbReference>
<dbReference type="AlphaFoldDB" id="A0A1I6BZX8"/>
<dbReference type="InterPro" id="IPR028082">
    <property type="entry name" value="Peripla_BP_I"/>
</dbReference>
<evidence type="ECO:0000313" key="6">
    <source>
        <dbReference type="EMBL" id="SFQ86486.1"/>
    </source>
</evidence>
<gene>
    <name evidence="6" type="ORF">SAMN05216578_109126</name>
</gene>
<dbReference type="PANTHER" id="PTHR46847:SF2">
    <property type="entry name" value="ABC TRANSPORTER SUGAR-BINDING PROTEIN"/>
    <property type="match status" value="1"/>
</dbReference>
<evidence type="ECO:0000256" key="4">
    <source>
        <dbReference type="SAM" id="SignalP"/>
    </source>
</evidence>
<protein>
    <submittedName>
        <fullName evidence="6">ABC-type sugar transport system, substrate-binding protein, contains N-terminal xre family HTH domain</fullName>
    </submittedName>
</protein>
<evidence type="ECO:0000256" key="1">
    <source>
        <dbReference type="ARBA" id="ARBA00004196"/>
    </source>
</evidence>
<dbReference type="RefSeq" id="WP_090540050.1">
    <property type="nucleotide sequence ID" value="NZ_FOYD01000009.1"/>
</dbReference>
<keyword evidence="3 4" id="KW-0732">Signal</keyword>
<name>A0A1I6BZX8_9GAMM</name>
<dbReference type="Proteomes" id="UP000242815">
    <property type="component" value="Unassembled WGS sequence"/>
</dbReference>
<dbReference type="OrthoDB" id="245475at2"/>
<dbReference type="STRING" id="1002526.SAMN05216578_109126"/>
<keyword evidence="6" id="KW-0762">Sugar transport</keyword>
<comment type="subcellular location">
    <subcellularLocation>
        <location evidence="1">Cell envelope</location>
    </subcellularLocation>
</comment>
<dbReference type="Gene3D" id="3.40.50.2300">
    <property type="match status" value="2"/>
</dbReference>
<dbReference type="GO" id="GO:0030313">
    <property type="term" value="C:cell envelope"/>
    <property type="evidence" value="ECO:0007669"/>
    <property type="project" value="UniProtKB-SubCell"/>
</dbReference>
<feature type="domain" description="Periplasmic binding protein" evidence="5">
    <location>
        <begin position="28"/>
        <end position="303"/>
    </location>
</feature>
<organism evidence="6 7">
    <name type="scientific">Halopseudomonas formosensis</name>
    <dbReference type="NCBI Taxonomy" id="1002526"/>
    <lineage>
        <taxon>Bacteria</taxon>
        <taxon>Pseudomonadati</taxon>
        <taxon>Pseudomonadota</taxon>
        <taxon>Gammaproteobacteria</taxon>
        <taxon>Pseudomonadales</taxon>
        <taxon>Pseudomonadaceae</taxon>
        <taxon>Halopseudomonas</taxon>
    </lineage>
</organism>
<evidence type="ECO:0000259" key="5">
    <source>
        <dbReference type="Pfam" id="PF13407"/>
    </source>
</evidence>
<feature type="signal peptide" evidence="4">
    <location>
        <begin position="1"/>
        <end position="24"/>
    </location>
</feature>
<dbReference type="CDD" id="cd06324">
    <property type="entry name" value="PBP1_ABC_sugar_binding-like"/>
    <property type="match status" value="1"/>
</dbReference>
<proteinExistence type="inferred from homology"/>
<dbReference type="PANTHER" id="PTHR46847">
    <property type="entry name" value="D-ALLOSE-BINDING PERIPLASMIC PROTEIN-RELATED"/>
    <property type="match status" value="1"/>
</dbReference>
<sequence>MPFAVVCRLVPVLLVMLMPLPAAALSMAFINPGKSTEPYWSLANAAMGQVAESLGIELEILTAERNYLAQIHLLEALGERPAQQRPDYVIVVGEKATLPAQLAAAELADIPIFLAFNSVIGEANEEVGFPRQRYRHWLGSLVPVAEEGGYIAARALIQEARQSLPTDQPLKMIAIAGDRSTHTSIERNRGLERALLEFPETTLLQKVYADWSYGKALEQTSHLLRRYPDVRLIWTASDLQGFAAAEAARHLGLTPGRDVFISALNATPAALDAVLSGELSALAGGHHMAGAWAMVLLYDYHHGQDFLATEGTAELKFSMFSLLDRAAAARLVERRKSQSRTDFCQFSRVCNPKLEAYDFSYARWLDM</sequence>
<reference evidence="6 7" key="1">
    <citation type="submission" date="2016-10" db="EMBL/GenBank/DDBJ databases">
        <authorList>
            <person name="de Groot N.N."/>
        </authorList>
    </citation>
    <scope>NUCLEOTIDE SEQUENCE [LARGE SCALE GENOMIC DNA]</scope>
    <source>
        <strain evidence="6 7">JCM 18415</strain>
    </source>
</reference>
<dbReference type="Pfam" id="PF13407">
    <property type="entry name" value="Peripla_BP_4"/>
    <property type="match status" value="1"/>
</dbReference>
<dbReference type="EMBL" id="FOYD01000009">
    <property type="protein sequence ID" value="SFQ86486.1"/>
    <property type="molecule type" value="Genomic_DNA"/>
</dbReference>
<keyword evidence="6" id="KW-0813">Transport</keyword>